<feature type="compositionally biased region" description="Basic residues" evidence="1">
    <location>
        <begin position="122"/>
        <end position="132"/>
    </location>
</feature>
<reference evidence="3 4" key="1">
    <citation type="submission" date="2014-12" db="EMBL/GenBank/DDBJ databases">
        <authorList>
            <person name="Neuveglise Cecile"/>
        </authorList>
    </citation>
    <scope>NUCLEOTIDE SEQUENCE [LARGE SCALE GENOMIC DNA]</scope>
    <source>
        <strain evidence="3 4">CBS 12615</strain>
    </source>
</reference>
<organism evidence="3 4">
    <name type="scientific">Lachancea lanzarotensis</name>
    <dbReference type="NCBI Taxonomy" id="1245769"/>
    <lineage>
        <taxon>Eukaryota</taxon>
        <taxon>Fungi</taxon>
        <taxon>Dikarya</taxon>
        <taxon>Ascomycota</taxon>
        <taxon>Saccharomycotina</taxon>
        <taxon>Saccharomycetes</taxon>
        <taxon>Saccharomycetales</taxon>
        <taxon>Saccharomycetaceae</taxon>
        <taxon>Lachancea</taxon>
    </lineage>
</organism>
<dbReference type="PANTHER" id="PTHR12834:SF12">
    <property type="entry name" value="SIGNAL RECOGNITION PARTICLE 9 KDA PROTEIN"/>
    <property type="match status" value="1"/>
</dbReference>
<evidence type="ECO:0000313" key="4">
    <source>
        <dbReference type="Proteomes" id="UP000054304"/>
    </source>
</evidence>
<dbReference type="GeneID" id="34684357"/>
<feature type="region of interest" description="Disordered" evidence="1">
    <location>
        <begin position="73"/>
        <end position="132"/>
    </location>
</feature>
<proteinExistence type="predicted"/>
<dbReference type="InterPro" id="IPR039914">
    <property type="entry name" value="SRP9-like"/>
</dbReference>
<dbReference type="AlphaFoldDB" id="A0A0C7N6B2"/>
<evidence type="ECO:0000256" key="1">
    <source>
        <dbReference type="SAM" id="MobiDB-lite"/>
    </source>
</evidence>
<dbReference type="InterPro" id="IPR039432">
    <property type="entry name" value="SRP9_dom"/>
</dbReference>
<sequence>MSSTRLDGFITSSIALLEANPSSTVVSIRYQSGAKAGKVTFRTTNAQLLARYKFSTSKSKDVSRLLSALGPRGVSIQSPSKVARQRKKLDARGPTDAGGMVTLMTNVDIPEAVEETPQPKTVGKKKKKGKKR</sequence>
<dbReference type="PANTHER" id="PTHR12834">
    <property type="entry name" value="SIGNAL RECOGNITION PARTICLE 9 KDA PROTEIN"/>
    <property type="match status" value="1"/>
</dbReference>
<evidence type="ECO:0000313" key="3">
    <source>
        <dbReference type="EMBL" id="CEP60946.1"/>
    </source>
</evidence>
<dbReference type="EMBL" id="LN736361">
    <property type="protein sequence ID" value="CEP60946.1"/>
    <property type="molecule type" value="Genomic_DNA"/>
</dbReference>
<accession>A0A0C7N6B2</accession>
<gene>
    <name evidence="3" type="ORF">LALA0_S02e03268g</name>
</gene>
<dbReference type="RefSeq" id="XP_022627184.1">
    <property type="nucleotide sequence ID" value="XM_022773682.1"/>
</dbReference>
<dbReference type="GO" id="GO:0006614">
    <property type="term" value="P:SRP-dependent cotranslational protein targeting to membrane"/>
    <property type="evidence" value="ECO:0007669"/>
    <property type="project" value="EnsemblFungi"/>
</dbReference>
<name>A0A0C7N6B2_9SACH</name>
<protein>
    <submittedName>
        <fullName evidence="3">LALA0S02e03268g1_1</fullName>
    </submittedName>
</protein>
<dbReference type="OrthoDB" id="5419752at2759"/>
<dbReference type="HOGENOM" id="CLU_104695_1_0_1"/>
<dbReference type="GO" id="GO:0005786">
    <property type="term" value="C:signal recognition particle, endoplasmic reticulum targeting"/>
    <property type="evidence" value="ECO:0007669"/>
    <property type="project" value="EnsemblFungi"/>
</dbReference>
<evidence type="ECO:0000259" key="2">
    <source>
        <dbReference type="Pfam" id="PF05486"/>
    </source>
</evidence>
<dbReference type="Proteomes" id="UP000054304">
    <property type="component" value="Unassembled WGS sequence"/>
</dbReference>
<dbReference type="Pfam" id="PF05486">
    <property type="entry name" value="SRP9-21"/>
    <property type="match status" value="1"/>
</dbReference>
<dbReference type="STRING" id="1245769.A0A0C7N6B2"/>
<keyword evidence="4" id="KW-1185">Reference proteome</keyword>
<feature type="domain" description="SRP9" evidence="2">
    <location>
        <begin position="6"/>
        <end position="75"/>
    </location>
</feature>